<protein>
    <recommendedName>
        <fullName evidence="6">Zinc finger PHD-type domain-containing protein</fullName>
    </recommendedName>
</protein>
<feature type="coiled-coil region" evidence="4">
    <location>
        <begin position="348"/>
        <end position="376"/>
    </location>
</feature>
<evidence type="ECO:0000256" key="2">
    <source>
        <dbReference type="ARBA" id="ARBA00022771"/>
    </source>
</evidence>
<dbReference type="EMBL" id="JAACNO010000759">
    <property type="protein sequence ID" value="KAF4145189.1"/>
    <property type="molecule type" value="Genomic_DNA"/>
</dbReference>
<dbReference type="InterPro" id="IPR001965">
    <property type="entry name" value="Znf_PHD"/>
</dbReference>
<dbReference type="SUPFAM" id="SSF48452">
    <property type="entry name" value="TPR-like"/>
    <property type="match status" value="1"/>
</dbReference>
<gene>
    <name evidence="7" type="ORF">GN958_ATG05661</name>
</gene>
<dbReference type="InterPro" id="IPR000048">
    <property type="entry name" value="IQ_motif_EF-hand-BS"/>
</dbReference>
<feature type="domain" description="Zinc finger PHD-type" evidence="6">
    <location>
        <begin position="58"/>
        <end position="119"/>
    </location>
</feature>
<evidence type="ECO:0000256" key="4">
    <source>
        <dbReference type="SAM" id="Coils"/>
    </source>
</evidence>
<keyword evidence="4" id="KW-0175">Coiled coil</keyword>
<dbReference type="Gene3D" id="3.30.40.10">
    <property type="entry name" value="Zinc/RING finger domain, C3HC4 (zinc finger)"/>
    <property type="match status" value="1"/>
</dbReference>
<keyword evidence="1" id="KW-0479">Metal-binding</keyword>
<comment type="caution">
    <text evidence="7">The sequence shown here is derived from an EMBL/GenBank/DDBJ whole genome shotgun (WGS) entry which is preliminary data.</text>
</comment>
<dbReference type="PROSITE" id="PS50096">
    <property type="entry name" value="IQ"/>
    <property type="match status" value="2"/>
</dbReference>
<dbReference type="SMART" id="SM00249">
    <property type="entry name" value="PHD"/>
    <property type="match status" value="1"/>
</dbReference>
<evidence type="ECO:0000313" key="7">
    <source>
        <dbReference type="EMBL" id="KAF4145189.1"/>
    </source>
</evidence>
<evidence type="ECO:0000256" key="1">
    <source>
        <dbReference type="ARBA" id="ARBA00022723"/>
    </source>
</evidence>
<feature type="region of interest" description="Disordered" evidence="5">
    <location>
        <begin position="129"/>
        <end position="148"/>
    </location>
</feature>
<dbReference type="AlphaFoldDB" id="A0A8S9V1X3"/>
<keyword evidence="3" id="KW-0862">Zinc</keyword>
<proteinExistence type="predicted"/>
<keyword evidence="2" id="KW-0863">Zinc-finger</keyword>
<evidence type="ECO:0000313" key="8">
    <source>
        <dbReference type="Proteomes" id="UP000704712"/>
    </source>
</evidence>
<dbReference type="InterPro" id="IPR011011">
    <property type="entry name" value="Znf_FYVE_PHD"/>
</dbReference>
<dbReference type="Gene3D" id="1.25.40.10">
    <property type="entry name" value="Tetratricopeptide repeat domain"/>
    <property type="match status" value="1"/>
</dbReference>
<dbReference type="InterPro" id="IPR011990">
    <property type="entry name" value="TPR-like_helical_dom_sf"/>
</dbReference>
<reference evidence="7" key="1">
    <citation type="submission" date="2020-03" db="EMBL/GenBank/DDBJ databases">
        <title>Hybrid Assembly of Korean Phytophthora infestans isolates.</title>
        <authorList>
            <person name="Prokchorchik M."/>
            <person name="Lee Y."/>
            <person name="Seo J."/>
            <person name="Cho J.-H."/>
            <person name="Park Y.-E."/>
            <person name="Jang D.-C."/>
            <person name="Im J.-S."/>
            <person name="Choi J.-G."/>
            <person name="Park H.-J."/>
            <person name="Lee G.-B."/>
            <person name="Lee Y.-G."/>
            <person name="Hong S.-Y."/>
            <person name="Cho K."/>
            <person name="Sohn K.H."/>
        </authorList>
    </citation>
    <scope>NUCLEOTIDE SEQUENCE</scope>
    <source>
        <strain evidence="7">KR_2_A2</strain>
    </source>
</reference>
<accession>A0A8S9V1X3</accession>
<dbReference type="SMART" id="SM00015">
    <property type="entry name" value="IQ"/>
    <property type="match status" value="2"/>
</dbReference>
<evidence type="ECO:0000256" key="3">
    <source>
        <dbReference type="ARBA" id="ARBA00022833"/>
    </source>
</evidence>
<dbReference type="InterPro" id="IPR013083">
    <property type="entry name" value="Znf_RING/FYVE/PHD"/>
</dbReference>
<evidence type="ECO:0000259" key="6">
    <source>
        <dbReference type="SMART" id="SM00249"/>
    </source>
</evidence>
<dbReference type="Proteomes" id="UP000704712">
    <property type="component" value="Unassembled WGS sequence"/>
</dbReference>
<evidence type="ECO:0000256" key="5">
    <source>
        <dbReference type="SAM" id="MobiDB-lite"/>
    </source>
</evidence>
<organism evidence="7 8">
    <name type="scientific">Phytophthora infestans</name>
    <name type="common">Potato late blight agent</name>
    <name type="synonym">Botrytis infestans</name>
    <dbReference type="NCBI Taxonomy" id="4787"/>
    <lineage>
        <taxon>Eukaryota</taxon>
        <taxon>Sar</taxon>
        <taxon>Stramenopiles</taxon>
        <taxon>Oomycota</taxon>
        <taxon>Peronosporomycetes</taxon>
        <taxon>Peronosporales</taxon>
        <taxon>Peronosporaceae</taxon>
        <taxon>Phytophthora</taxon>
    </lineage>
</organism>
<dbReference type="GO" id="GO:0008270">
    <property type="term" value="F:zinc ion binding"/>
    <property type="evidence" value="ECO:0007669"/>
    <property type="project" value="UniProtKB-KW"/>
</dbReference>
<name>A0A8S9V1X3_PHYIN</name>
<dbReference type="SUPFAM" id="SSF57903">
    <property type="entry name" value="FYVE/PHD zinc finger"/>
    <property type="match status" value="1"/>
</dbReference>
<sequence length="907" mass="105652">MGTVGVQAVDFGSPSLDGQHSALDDENVNVIQTKLFKRRRKATALLNGDPKRGLAPKCCDRCKSDLNGKLMVRCSTCSFRCHLYCFSPPLKQHPGFLLRKQQQNSQSDTSPIWKCEKCEGTSVVFNVKPKSAGSPTKKRVRQNDAEVDASPLQTETLRYNETQSRSGVDDLVFYSKSYAVMKKTTAIWRTHVMRRRRHRYQQELEIKALRFYDKKLNVMHVPQPNEKLTVRATQEEEFEEDDENLVSINYYIPYSRRRPRLPLLWKGEPPSALMCWTTGERVEMANVIEELVERLCLASEDIDAPLLQIQDNVDFSIDADELANSSMDQRHDTVKVHAAVTFIQSFVRRRLRRRRNERANRRRRAREEARRRARARASVSLLRTCIQFIVVLMKLLGQARTKKSMLLALRDAAEETRVKNDVMIREAKDSEATRLMERQRKVQLAEVRIRRFFVRRVYPYVKIKKHVMARRLQRFWKSTYYPYKWRDAAITARLAHRNKASIQIQKFYRSSRVRKRFQALIEANARRKLRRTLTRWLLSRLAKKEAKRCAVFEAAQLASTDDNTLPDDASLDEILEKRGVELHQQGDFWNAASILERLWQMRDGKMTLELQKTLAYSHHMTWYTSYDQLNLSRAHELYCNVLESCTPGKRVDPLVLQDVAIVMMHMEHFGDSLRLLAKLIEYFARHPQFPLWLLLAAVELQQLGEWEQSVEYLTYLHDIPPPPYVEGDILALAAMGYEQLAIVGGNMSEERTSNTSMAREAWRAALRQWNLEKVNDERPSSAAIRGNGRVMNSKEKWDLLTNLGKRALEQGHFLLACRVYLYALERVECSDQEKHATWWNLADAFRHLGHQDLFLNAARRSQPNATEDDELPNHWQELAEQQTCSFQTDLKTLTVLQKLRQLNGNTK</sequence>